<evidence type="ECO:0000313" key="3">
    <source>
        <dbReference type="Proteomes" id="UP000611554"/>
    </source>
</evidence>
<feature type="binding site" description="axial binding residue" evidence="1">
    <location>
        <position position="224"/>
    </location>
    <ligand>
        <name>heme</name>
        <dbReference type="ChEBI" id="CHEBI:30413"/>
    </ligand>
    <ligandPart>
        <name>Fe</name>
        <dbReference type="ChEBI" id="CHEBI:18248"/>
    </ligandPart>
</feature>
<keyword evidence="3" id="KW-1185">Reference proteome</keyword>
<comment type="caution">
    <text evidence="2">The sequence shown here is derived from an EMBL/GenBank/DDBJ whole genome shotgun (WGS) entry which is preliminary data.</text>
</comment>
<dbReference type="Gene3D" id="1.20.58.480">
    <property type="match status" value="1"/>
</dbReference>
<dbReference type="EMBL" id="BMQJ01000011">
    <property type="protein sequence ID" value="GGQ08922.1"/>
    <property type="molecule type" value="Genomic_DNA"/>
</dbReference>
<organism evidence="2 3">
    <name type="scientific">Streptosporangium pseudovulgare</name>
    <dbReference type="NCBI Taxonomy" id="35765"/>
    <lineage>
        <taxon>Bacteria</taxon>
        <taxon>Bacillati</taxon>
        <taxon>Actinomycetota</taxon>
        <taxon>Actinomycetes</taxon>
        <taxon>Streptosporangiales</taxon>
        <taxon>Streptosporangiaceae</taxon>
        <taxon>Streptosporangium</taxon>
    </lineage>
</organism>
<accession>A0ABQ2R1F7</accession>
<evidence type="ECO:0000256" key="1">
    <source>
        <dbReference type="HAMAP-Rule" id="MF_01972"/>
    </source>
</evidence>
<comment type="caution">
    <text evidence="1">Lacks conserved residue(s) required for the propagation of feature annotation.</text>
</comment>
<dbReference type="RefSeq" id="WP_229811492.1">
    <property type="nucleotide sequence ID" value="NZ_BMQJ01000011.1"/>
</dbReference>
<feature type="binding site" evidence="1">
    <location>
        <position position="104"/>
    </location>
    <ligand>
        <name>substrate</name>
    </ligand>
</feature>
<dbReference type="Pfam" id="PF03301">
    <property type="entry name" value="Trp_dioxygenase"/>
    <property type="match status" value="2"/>
</dbReference>
<evidence type="ECO:0000313" key="2">
    <source>
        <dbReference type="EMBL" id="GGQ08922.1"/>
    </source>
</evidence>
<comment type="similarity">
    <text evidence="1">Belongs to the tryptophan 2,3-dioxygenase family.</text>
</comment>
<dbReference type="EC" id="1.13.11.11" evidence="1"/>
<dbReference type="PANTHER" id="PTHR10138:SF0">
    <property type="entry name" value="TRYPTOPHAN 2,3-DIOXYGENASE"/>
    <property type="match status" value="1"/>
</dbReference>
<keyword evidence="1" id="KW-0560">Oxidoreductase</keyword>
<comment type="pathway">
    <text evidence="1">Amino-acid degradation; L-tryptophan degradation via kynurenine pathway; L-kynurenine from L-tryptophan: step 1/2.</text>
</comment>
<feature type="binding site" evidence="1">
    <location>
        <position position="238"/>
    </location>
    <ligand>
        <name>substrate</name>
    </ligand>
</feature>
<dbReference type="InterPro" id="IPR004981">
    <property type="entry name" value="Trp_2_3_dOase"/>
</dbReference>
<feature type="binding site" evidence="1">
    <location>
        <begin position="38"/>
        <end position="42"/>
    </location>
    <ligand>
        <name>substrate</name>
    </ligand>
</feature>
<protein>
    <recommendedName>
        <fullName evidence="1">Tryptophan 2,3-dioxygenase</fullName>
        <shortName evidence="1">TDO</shortName>
        <ecNumber evidence="1">1.13.11.11</ecNumber>
    </recommendedName>
    <alternativeName>
        <fullName evidence="1">Tryptamin 2,3-dioxygenase</fullName>
    </alternativeName>
    <alternativeName>
        <fullName evidence="1">Tryptophan oxygenase</fullName>
        <shortName evidence="1">TO</shortName>
        <shortName evidence="1">TRPO</shortName>
    </alternativeName>
    <alternativeName>
        <fullName evidence="1">Tryptophan pyrrolase</fullName>
    </alternativeName>
    <alternativeName>
        <fullName evidence="1">Tryptophanase</fullName>
    </alternativeName>
</protein>
<reference evidence="3" key="1">
    <citation type="journal article" date="2019" name="Int. J. Syst. Evol. Microbiol.">
        <title>The Global Catalogue of Microorganisms (GCM) 10K type strain sequencing project: providing services to taxonomists for standard genome sequencing and annotation.</title>
        <authorList>
            <consortium name="The Broad Institute Genomics Platform"/>
            <consortium name="The Broad Institute Genome Sequencing Center for Infectious Disease"/>
            <person name="Wu L."/>
            <person name="Ma J."/>
        </authorList>
    </citation>
    <scope>NUCLEOTIDE SEQUENCE [LARGE SCALE GENOMIC DNA]</scope>
    <source>
        <strain evidence="3">JCM 3115</strain>
    </source>
</reference>
<dbReference type="PANTHER" id="PTHR10138">
    <property type="entry name" value="TRYPTOPHAN 2,3-DIOXYGENASE"/>
    <property type="match status" value="1"/>
</dbReference>
<sequence length="266" mass="29693">MPVTADQSTALTYSSYLALDEVLAAQRPLTDKHDEVLFIIVHQVHELWFKELLHELARLQEELSGGDSVHALQTLRRTLAVLRAVIAQIDVIETMTPTQFAAFRPELGGSSGFQSAQFREIEAVLGRRDPRTAQSFEEGSPERARIEAAMSRPSLLDSFLRYLATQGYPVPPDLLGRDVARPAEPSERLRAVLLTACRDGGFAARIFEQLLSLDEDVQEWRYRHVKMVERIIGHRPGTGGSSGAPYLYRTVSAPAFPDLWAVRDGL</sequence>
<dbReference type="InterPro" id="IPR037217">
    <property type="entry name" value="Trp/Indoleamine_2_3_dOase-like"/>
</dbReference>
<keyword evidence="1" id="KW-0823">Tryptophan catabolism</keyword>
<comment type="subunit">
    <text evidence="1">Homotetramer.</text>
</comment>
<gene>
    <name evidence="1 2" type="primary">kynA</name>
    <name evidence="2" type="ORF">GCM10010140_43820</name>
</gene>
<dbReference type="SUPFAM" id="SSF140959">
    <property type="entry name" value="Indolic compounds 2,3-dioxygenase-like"/>
    <property type="match status" value="1"/>
</dbReference>
<keyword evidence="1" id="KW-0349">Heme</keyword>
<proteinExistence type="inferred from homology"/>
<keyword evidence="1" id="KW-0223">Dioxygenase</keyword>
<dbReference type="HAMAP" id="MF_01972">
    <property type="entry name" value="T23O"/>
    <property type="match status" value="1"/>
</dbReference>
<comment type="function">
    <text evidence="1">Heme-dependent dioxygenase that catalyzes the oxidative cleavage of the L-tryptophan (L-Trp) pyrrole ring and converts L-tryptophan to N-formyl-L-kynurenine. Catalyzes the oxidative cleavage of the indole moiety.</text>
</comment>
<dbReference type="Proteomes" id="UP000611554">
    <property type="component" value="Unassembled WGS sequence"/>
</dbReference>
<keyword evidence="1" id="KW-0479">Metal-binding</keyword>
<comment type="cofactor">
    <cofactor evidence="1">
        <name>heme</name>
        <dbReference type="ChEBI" id="CHEBI:30413"/>
    </cofactor>
    <text evidence="1">Binds 1 heme group per subunit.</text>
</comment>
<comment type="catalytic activity">
    <reaction evidence="1">
        <text>L-tryptophan + O2 = N-formyl-L-kynurenine</text>
        <dbReference type="Rhea" id="RHEA:24536"/>
        <dbReference type="ChEBI" id="CHEBI:15379"/>
        <dbReference type="ChEBI" id="CHEBI:57912"/>
        <dbReference type="ChEBI" id="CHEBI:58629"/>
        <dbReference type="EC" id="1.13.11.11"/>
    </reaction>
</comment>
<keyword evidence="1" id="KW-0408">Iron</keyword>
<name>A0ABQ2R1F7_9ACTN</name>